<protein>
    <submittedName>
        <fullName evidence="2">Uncharacterized protein</fullName>
    </submittedName>
</protein>
<keyword evidence="1" id="KW-1133">Transmembrane helix</keyword>
<evidence type="ECO:0000313" key="3">
    <source>
        <dbReference type="Proteomes" id="UP000033188"/>
    </source>
</evidence>
<dbReference type="GeneID" id="24563091"/>
<dbReference type="EMBL" id="LK391707">
    <property type="protein sequence ID" value="CDR94550.1"/>
    <property type="molecule type" value="Genomic_DNA"/>
</dbReference>
<dbReference type="VEuPathDB" id="PiroplasmaDB:BBBOND_0108480"/>
<dbReference type="RefSeq" id="XP_012766736.1">
    <property type="nucleotide sequence ID" value="XM_012911282.1"/>
</dbReference>
<gene>
    <name evidence="2" type="ORF">BBBOND_0108480</name>
</gene>
<evidence type="ECO:0000256" key="1">
    <source>
        <dbReference type="SAM" id="Phobius"/>
    </source>
</evidence>
<accession>A0A061D9X9</accession>
<organism evidence="2 3">
    <name type="scientific">Babesia bigemina</name>
    <dbReference type="NCBI Taxonomy" id="5866"/>
    <lineage>
        <taxon>Eukaryota</taxon>
        <taxon>Sar</taxon>
        <taxon>Alveolata</taxon>
        <taxon>Apicomplexa</taxon>
        <taxon>Aconoidasida</taxon>
        <taxon>Piroplasmida</taxon>
        <taxon>Babesiidae</taxon>
        <taxon>Babesia</taxon>
    </lineage>
</organism>
<dbReference type="AlphaFoldDB" id="A0A061D9X9"/>
<sequence>MAAAAEQKCNCVGNQCTDEQCNCCPWCCDSCKGSQCKSKKKCDTKTHKCGLEPKHKPCTEPLCGCRCCISKRESASANVFWCIIGALIFAIFLAFAYIIYKTKSKAYMIPKVVYEWTGYTSTYSGLGSKNLQ</sequence>
<keyword evidence="1" id="KW-0812">Transmembrane</keyword>
<dbReference type="Proteomes" id="UP000033188">
    <property type="component" value="Chromosome 1"/>
</dbReference>
<proteinExistence type="predicted"/>
<dbReference type="KEGG" id="bbig:BBBOND_0108480"/>
<evidence type="ECO:0000313" key="2">
    <source>
        <dbReference type="EMBL" id="CDR94550.1"/>
    </source>
</evidence>
<reference evidence="3" key="1">
    <citation type="journal article" date="2014" name="Nucleic Acids Res.">
        <title>The evolutionary dynamics of variant antigen genes in Babesia reveal a history of genomic innovation underlying host-parasite interaction.</title>
        <authorList>
            <person name="Jackson A.P."/>
            <person name="Otto T.D."/>
            <person name="Darby A."/>
            <person name="Ramaprasad A."/>
            <person name="Xia D."/>
            <person name="Echaide I.E."/>
            <person name="Farber M."/>
            <person name="Gahlot S."/>
            <person name="Gamble J."/>
            <person name="Gupta D."/>
            <person name="Gupta Y."/>
            <person name="Jackson L."/>
            <person name="Malandrin L."/>
            <person name="Malas T.B."/>
            <person name="Moussa E."/>
            <person name="Nair M."/>
            <person name="Reid A.J."/>
            <person name="Sanders M."/>
            <person name="Sharma J."/>
            <person name="Tracey A."/>
            <person name="Quail M.A."/>
            <person name="Weir W."/>
            <person name="Wastling J.M."/>
            <person name="Hall N."/>
            <person name="Willadsen P."/>
            <person name="Lingelbach K."/>
            <person name="Shiels B."/>
            <person name="Tait A."/>
            <person name="Berriman M."/>
            <person name="Allred D.R."/>
            <person name="Pain A."/>
        </authorList>
    </citation>
    <scope>NUCLEOTIDE SEQUENCE [LARGE SCALE GENOMIC DNA]</scope>
    <source>
        <strain evidence="3">Bond</strain>
    </source>
</reference>
<keyword evidence="1" id="KW-0472">Membrane</keyword>
<name>A0A061D9X9_BABBI</name>
<feature type="transmembrane region" description="Helical" evidence="1">
    <location>
        <begin position="78"/>
        <end position="100"/>
    </location>
</feature>
<keyword evidence="3" id="KW-1185">Reference proteome</keyword>